<name>A0A256GLZ7_9HYPH</name>
<dbReference type="AlphaFoldDB" id="A0A256GLZ7"/>
<organism evidence="2 3">
    <name type="scientific">Brucella grignonensis</name>
    <dbReference type="NCBI Taxonomy" id="94627"/>
    <lineage>
        <taxon>Bacteria</taxon>
        <taxon>Pseudomonadati</taxon>
        <taxon>Pseudomonadota</taxon>
        <taxon>Alphaproteobacteria</taxon>
        <taxon>Hyphomicrobiales</taxon>
        <taxon>Brucellaceae</taxon>
        <taxon>Brucella/Ochrobactrum group</taxon>
        <taxon>Brucella</taxon>
    </lineage>
</organism>
<keyword evidence="1" id="KW-1133">Transmembrane helix</keyword>
<evidence type="ECO:0000313" key="3">
    <source>
        <dbReference type="Proteomes" id="UP000216478"/>
    </source>
</evidence>
<comment type="caution">
    <text evidence="2">The sequence shown here is derived from an EMBL/GenBank/DDBJ whole genome shotgun (WGS) entry which is preliminary data.</text>
</comment>
<feature type="transmembrane region" description="Helical" evidence="1">
    <location>
        <begin position="26"/>
        <end position="47"/>
    </location>
</feature>
<protein>
    <submittedName>
        <fullName evidence="2">Uncharacterized protein</fullName>
    </submittedName>
</protein>
<keyword evidence="3" id="KW-1185">Reference proteome</keyword>
<sequence>MPAHGFSVPAVIIGIVSSSRVRLRSVAPAVFTDLLFVGVLLASIELCRFSFSQFQVQ</sequence>
<keyword evidence="1" id="KW-0812">Transmembrane</keyword>
<reference evidence="2 3" key="1">
    <citation type="submission" date="2017-07" db="EMBL/GenBank/DDBJ databases">
        <title>Phylogenetic study on the rhizospheric bacterium Ochrobactrum sp. A44.</title>
        <authorList>
            <person name="Krzyzanowska D.M."/>
            <person name="Ossowicki A."/>
            <person name="Rajewska M."/>
            <person name="Maciag T."/>
            <person name="Kaczynski Z."/>
            <person name="Czerwicka M."/>
            <person name="Jafra S."/>
        </authorList>
    </citation>
    <scope>NUCLEOTIDE SEQUENCE [LARGE SCALE GENOMIC DNA]</scope>
    <source>
        <strain evidence="2 3">OgA9a</strain>
    </source>
</reference>
<dbReference type="Proteomes" id="UP000216478">
    <property type="component" value="Unassembled WGS sequence"/>
</dbReference>
<evidence type="ECO:0000256" key="1">
    <source>
        <dbReference type="SAM" id="Phobius"/>
    </source>
</evidence>
<gene>
    <name evidence="2" type="ORF">CEV33_4562</name>
</gene>
<dbReference type="EMBL" id="NNRL01000005">
    <property type="protein sequence ID" value="OYR28132.1"/>
    <property type="molecule type" value="Genomic_DNA"/>
</dbReference>
<accession>A0A256GLZ7</accession>
<evidence type="ECO:0000313" key="2">
    <source>
        <dbReference type="EMBL" id="OYR28132.1"/>
    </source>
</evidence>
<keyword evidence="1" id="KW-0472">Membrane</keyword>
<proteinExistence type="predicted"/>